<dbReference type="Gene3D" id="1.25.40.10">
    <property type="entry name" value="Tetratricopeptide repeat domain"/>
    <property type="match status" value="1"/>
</dbReference>
<dbReference type="Gene3D" id="1.10.10.10">
    <property type="entry name" value="Winged helix-like DNA-binding domain superfamily/Winged helix DNA-binding domain"/>
    <property type="match status" value="1"/>
</dbReference>
<evidence type="ECO:0000256" key="1">
    <source>
        <dbReference type="ARBA" id="ARBA00005820"/>
    </source>
</evidence>
<dbReference type="SUPFAM" id="SSF48452">
    <property type="entry name" value="TPR-like"/>
    <property type="match status" value="1"/>
</dbReference>
<evidence type="ECO:0000256" key="3">
    <source>
        <dbReference type="SAM" id="MobiDB-lite"/>
    </source>
</evidence>
<protein>
    <submittedName>
        <fullName evidence="6">BTAD domain-containing putative transcriptional regulator</fullName>
    </submittedName>
</protein>
<keyword evidence="7" id="KW-1185">Reference proteome</keyword>
<accession>A0ABV5ZT08</accession>
<dbReference type="Proteomes" id="UP001589693">
    <property type="component" value="Unassembled WGS sequence"/>
</dbReference>
<reference evidence="6 7" key="1">
    <citation type="submission" date="2024-09" db="EMBL/GenBank/DDBJ databases">
        <authorList>
            <person name="Sun Q."/>
            <person name="Mori K."/>
        </authorList>
    </citation>
    <scope>NUCLEOTIDE SEQUENCE [LARGE SCALE GENOMIC DNA]</scope>
    <source>
        <strain evidence="6 7">TBRC 7907</strain>
    </source>
</reference>
<evidence type="ECO:0000259" key="4">
    <source>
        <dbReference type="SMART" id="SM00862"/>
    </source>
</evidence>
<dbReference type="InterPro" id="IPR011990">
    <property type="entry name" value="TPR-like_helical_dom_sf"/>
</dbReference>
<feature type="domain" description="OmpR/PhoB-type" evidence="4">
    <location>
        <begin position="110"/>
        <end position="186"/>
    </location>
</feature>
<keyword evidence="2" id="KW-0238">DNA-binding</keyword>
<gene>
    <name evidence="6" type="ORF">ACFFQA_02905</name>
</gene>
<comment type="similarity">
    <text evidence="1">Belongs to the AfsR/DnrI/RedD regulatory family.</text>
</comment>
<dbReference type="SUPFAM" id="SSF46894">
    <property type="entry name" value="C-terminal effector domain of the bipartite response regulators"/>
    <property type="match status" value="1"/>
</dbReference>
<evidence type="ECO:0000313" key="7">
    <source>
        <dbReference type="Proteomes" id="UP001589693"/>
    </source>
</evidence>
<feature type="compositionally biased region" description="Basic and acidic residues" evidence="3">
    <location>
        <begin position="350"/>
        <end position="359"/>
    </location>
</feature>
<dbReference type="SMART" id="SM01043">
    <property type="entry name" value="BTAD"/>
    <property type="match status" value="1"/>
</dbReference>
<dbReference type="InterPro" id="IPR051677">
    <property type="entry name" value="AfsR-DnrI-RedD_regulator"/>
</dbReference>
<feature type="region of interest" description="Disordered" evidence="3">
    <location>
        <begin position="336"/>
        <end position="359"/>
    </location>
</feature>
<feature type="region of interest" description="Disordered" evidence="3">
    <location>
        <begin position="1"/>
        <end position="61"/>
    </location>
</feature>
<dbReference type="InterPro" id="IPR005158">
    <property type="entry name" value="BTAD"/>
</dbReference>
<evidence type="ECO:0000256" key="2">
    <source>
        <dbReference type="ARBA" id="ARBA00023125"/>
    </source>
</evidence>
<evidence type="ECO:0000259" key="5">
    <source>
        <dbReference type="SMART" id="SM01043"/>
    </source>
</evidence>
<dbReference type="InterPro" id="IPR001867">
    <property type="entry name" value="OmpR/PhoB-type_DNA-bd"/>
</dbReference>
<dbReference type="EMBL" id="JBHLZU010000002">
    <property type="protein sequence ID" value="MFB9902881.1"/>
    <property type="molecule type" value="Genomic_DNA"/>
</dbReference>
<comment type="caution">
    <text evidence="6">The sequence shown here is derived from an EMBL/GenBank/DDBJ whole genome shotgun (WGS) entry which is preliminary data.</text>
</comment>
<feature type="compositionally biased region" description="Basic and acidic residues" evidence="3">
    <location>
        <begin position="29"/>
        <end position="44"/>
    </location>
</feature>
<name>A0ABV5ZT08_9PSEU</name>
<organism evidence="6 7">
    <name type="scientific">Allokutzneria oryzae</name>
    <dbReference type="NCBI Taxonomy" id="1378989"/>
    <lineage>
        <taxon>Bacteria</taxon>
        <taxon>Bacillati</taxon>
        <taxon>Actinomycetota</taxon>
        <taxon>Actinomycetes</taxon>
        <taxon>Pseudonocardiales</taxon>
        <taxon>Pseudonocardiaceae</taxon>
        <taxon>Allokutzneria</taxon>
    </lineage>
</organism>
<dbReference type="SMART" id="SM00862">
    <property type="entry name" value="Trans_reg_C"/>
    <property type="match status" value="1"/>
</dbReference>
<dbReference type="Pfam" id="PF03704">
    <property type="entry name" value="BTAD"/>
    <property type="match status" value="1"/>
</dbReference>
<dbReference type="InterPro" id="IPR036388">
    <property type="entry name" value="WH-like_DNA-bd_sf"/>
</dbReference>
<dbReference type="PANTHER" id="PTHR35807">
    <property type="entry name" value="TRANSCRIPTIONAL REGULATOR REDD-RELATED"/>
    <property type="match status" value="1"/>
</dbReference>
<dbReference type="InterPro" id="IPR016032">
    <property type="entry name" value="Sig_transdc_resp-reg_C-effctor"/>
</dbReference>
<evidence type="ECO:0000313" key="6">
    <source>
        <dbReference type="EMBL" id="MFB9902881.1"/>
    </source>
</evidence>
<dbReference type="RefSeq" id="WP_377849986.1">
    <property type="nucleotide sequence ID" value="NZ_JBHLZU010000002.1"/>
</dbReference>
<proteinExistence type="inferred from homology"/>
<feature type="domain" description="Bacterial transcriptional activator" evidence="5">
    <location>
        <begin position="193"/>
        <end position="332"/>
    </location>
</feature>
<sequence>MTTYDARPTPKTTAGTPTPSPWQATGAHQDPRRLPSQDGRREVSPTHTTPPPAPGPVRSSTTAVEVLTPPVLPVSVEPAGADEDAGQRIRITLLGGLEVSWCEAGGSQHDITAALPPKVRELLIFLAVHPDGVGRDAVLAALWPEYTQDSPTNALHTALSRLRRAAATATAGTVTRLMTGVGRYRLDPEVVTVDYWHFLRAVAAHRAALTREHREDRLRAVVRAYRGPLAHGCDYEWIDALRETARRDALDAVAALARILVDTDPEQTLGLLETARELDPHHELLYRDIMRLQGRLGRADAVERTLGLLVKRLAEIGEHPTPETTELAARLCGRAEAETTRTPRHPVAHRVSDARRTGR</sequence>